<evidence type="ECO:0000313" key="2">
    <source>
        <dbReference type="EMBL" id="KKN39925.1"/>
    </source>
</evidence>
<feature type="transmembrane region" description="Helical" evidence="1">
    <location>
        <begin position="47"/>
        <end position="68"/>
    </location>
</feature>
<dbReference type="AlphaFoldDB" id="A0A0F9Q7E5"/>
<keyword evidence="1" id="KW-1133">Transmembrane helix</keyword>
<proteinExistence type="predicted"/>
<reference evidence="2" key="1">
    <citation type="journal article" date="2015" name="Nature">
        <title>Complex archaea that bridge the gap between prokaryotes and eukaryotes.</title>
        <authorList>
            <person name="Spang A."/>
            <person name="Saw J.H."/>
            <person name="Jorgensen S.L."/>
            <person name="Zaremba-Niedzwiedzka K."/>
            <person name="Martijn J."/>
            <person name="Lind A.E."/>
            <person name="van Eijk R."/>
            <person name="Schleper C."/>
            <person name="Guy L."/>
            <person name="Ettema T.J."/>
        </authorList>
    </citation>
    <scope>NUCLEOTIDE SEQUENCE</scope>
</reference>
<feature type="transmembrane region" description="Helical" evidence="1">
    <location>
        <begin position="301"/>
        <end position="323"/>
    </location>
</feature>
<dbReference type="EMBL" id="LAZR01001736">
    <property type="protein sequence ID" value="KKN39925.1"/>
    <property type="molecule type" value="Genomic_DNA"/>
</dbReference>
<protein>
    <submittedName>
        <fullName evidence="2">Uncharacterized protein</fullName>
    </submittedName>
</protein>
<sequence length="336" mass="39051">MTDNKPVNARPDSDEIDLGKLFKMIRNGFRAVFRSFLRFFLYLKHNFVILAILVFAGFAIGLALKFVISDEMKTEVIVKPNFDSKDYLYNVVEEIEANLKAKDTIFFMEMGIVVAELETLRIEIEQIQEERYKEMDFEGDLKYLAVLQNFKEDSFVLDAVKTEIQKKNNLHHRITFFYKNVLAGRAASLKLMKYIENNLYFNELKEVYNQNARLKVQRNKELIGQIDNLIKGYTENMLKTGNTSQNTLTLDTENGLDITGLLALKNSLVSDTERKKLELVEQEEVVHIINYGKNQIVRTPLYAQGITVIPAMLLTFFFIYAFIRYLNKKALEIEKS</sequence>
<accession>A0A0F9Q7E5</accession>
<comment type="caution">
    <text evidence="2">The sequence shown here is derived from an EMBL/GenBank/DDBJ whole genome shotgun (WGS) entry which is preliminary data.</text>
</comment>
<evidence type="ECO:0000256" key="1">
    <source>
        <dbReference type="SAM" id="Phobius"/>
    </source>
</evidence>
<keyword evidence="1" id="KW-0812">Transmembrane</keyword>
<gene>
    <name evidence="2" type="ORF">LCGC14_0738610</name>
</gene>
<keyword evidence="1" id="KW-0472">Membrane</keyword>
<organism evidence="2">
    <name type="scientific">marine sediment metagenome</name>
    <dbReference type="NCBI Taxonomy" id="412755"/>
    <lineage>
        <taxon>unclassified sequences</taxon>
        <taxon>metagenomes</taxon>
        <taxon>ecological metagenomes</taxon>
    </lineage>
</organism>
<name>A0A0F9Q7E5_9ZZZZ</name>